<evidence type="ECO:0000313" key="1">
    <source>
        <dbReference type="EMBL" id="ETO27069.1"/>
    </source>
</evidence>
<gene>
    <name evidence="1" type="ORF">RFI_10064</name>
</gene>
<dbReference type="EMBL" id="ASPP01007481">
    <property type="protein sequence ID" value="ETO27069.1"/>
    <property type="molecule type" value="Genomic_DNA"/>
</dbReference>
<organism evidence="1 2">
    <name type="scientific">Reticulomyxa filosa</name>
    <dbReference type="NCBI Taxonomy" id="46433"/>
    <lineage>
        <taxon>Eukaryota</taxon>
        <taxon>Sar</taxon>
        <taxon>Rhizaria</taxon>
        <taxon>Retaria</taxon>
        <taxon>Foraminifera</taxon>
        <taxon>Monothalamids</taxon>
        <taxon>Reticulomyxidae</taxon>
        <taxon>Reticulomyxa</taxon>
    </lineage>
</organism>
<proteinExistence type="predicted"/>
<sequence>MATQDGSQSTDLKKLRRTSNQFKCLLEENVGRKMIDSTAMQLFRNEKSESVKDSTEYRYQMIEQYFIRGVEEIPQWDLIVDEFISCIISNASSAPQKTEDETASAPKESNDIQKQVDRINKMDLETEIIEWFKTRPSVNDDKSTNGEMWDLFCQAIGYTEADGKQDLVLLIDIMKEICIRILQIRYLTDQQPMIYIPRFVNPP</sequence>
<accession>X6NMZ2</accession>
<keyword evidence="2" id="KW-1185">Reference proteome</keyword>
<comment type="caution">
    <text evidence="1">The sequence shown here is derived from an EMBL/GenBank/DDBJ whole genome shotgun (WGS) entry which is preliminary data.</text>
</comment>
<protein>
    <submittedName>
        <fullName evidence="1">Uncharacterized protein</fullName>
    </submittedName>
</protein>
<dbReference type="AlphaFoldDB" id="X6NMZ2"/>
<name>X6NMZ2_RETFI</name>
<evidence type="ECO:0000313" key="2">
    <source>
        <dbReference type="Proteomes" id="UP000023152"/>
    </source>
</evidence>
<feature type="non-terminal residue" evidence="1">
    <location>
        <position position="203"/>
    </location>
</feature>
<reference evidence="1 2" key="1">
    <citation type="journal article" date="2013" name="Curr. Biol.">
        <title>The Genome of the Foraminiferan Reticulomyxa filosa.</title>
        <authorList>
            <person name="Glockner G."/>
            <person name="Hulsmann N."/>
            <person name="Schleicher M."/>
            <person name="Noegel A.A."/>
            <person name="Eichinger L."/>
            <person name="Gallinger C."/>
            <person name="Pawlowski J."/>
            <person name="Sierra R."/>
            <person name="Euteneuer U."/>
            <person name="Pillet L."/>
            <person name="Moustafa A."/>
            <person name="Platzer M."/>
            <person name="Groth M."/>
            <person name="Szafranski K."/>
            <person name="Schliwa M."/>
        </authorList>
    </citation>
    <scope>NUCLEOTIDE SEQUENCE [LARGE SCALE GENOMIC DNA]</scope>
</reference>
<dbReference type="Proteomes" id="UP000023152">
    <property type="component" value="Unassembled WGS sequence"/>
</dbReference>